<dbReference type="EMBL" id="MT628406">
    <property type="protein sequence ID" value="QOQ34656.1"/>
    <property type="molecule type" value="Viral_cRNA"/>
</dbReference>
<reference evidence="1" key="1">
    <citation type="submission" date="2020-06" db="EMBL/GenBank/DDBJ databases">
        <title>A comparative study of ten Thogotovirus isolates and their distinct in vivo characteristics.</title>
        <authorList>
            <person name="Fuchs J."/>
            <person name="Lamkiewicz K."/>
            <person name="Hoelzer M."/>
            <person name="Marz M."/>
            <person name="Kochs G."/>
        </authorList>
    </citation>
    <scope>NUCLEOTIDE SEQUENCE</scope>
    <source>
        <strain evidence="1">AfricAII</strain>
    </source>
</reference>
<dbReference type="GO" id="GO:0039694">
    <property type="term" value="P:viral RNA genome replication"/>
    <property type="evidence" value="ECO:0007669"/>
    <property type="project" value="InterPro"/>
</dbReference>
<accession>A0A7M1I6N1</accession>
<proteinExistence type="predicted"/>
<dbReference type="GO" id="GO:0003723">
    <property type="term" value="F:RNA binding"/>
    <property type="evidence" value="ECO:0007669"/>
    <property type="project" value="InterPro"/>
</dbReference>
<gene>
    <name evidence="1" type="primary">PA</name>
</gene>
<dbReference type="InterPro" id="IPR001009">
    <property type="entry name" value="PA/PA-X"/>
</dbReference>
<dbReference type="InterPro" id="IPR038372">
    <property type="entry name" value="PA/PA-X_sf"/>
</dbReference>
<dbReference type="Pfam" id="PF00603">
    <property type="entry name" value="Flu_PA"/>
    <property type="match status" value="1"/>
</dbReference>
<protein>
    <submittedName>
        <fullName evidence="1">PA protein</fullName>
    </submittedName>
</protein>
<evidence type="ECO:0000313" key="1">
    <source>
        <dbReference type="EMBL" id="QOQ34656.1"/>
    </source>
</evidence>
<organism evidence="1">
    <name type="scientific">Thogotovirus thogotoense</name>
    <dbReference type="NCBI Taxonomy" id="11569"/>
    <lineage>
        <taxon>Viruses</taxon>
        <taxon>Riboviria</taxon>
        <taxon>Orthornavirae</taxon>
        <taxon>Negarnaviricota</taxon>
        <taxon>Polyploviricotina</taxon>
        <taxon>Insthoviricetes</taxon>
        <taxon>Articulavirales</taxon>
        <taxon>Orthomyxoviridae</taxon>
        <taxon>Thogotovirus</taxon>
    </lineage>
</organism>
<sequence length="622" mass="71328">MSDKPDHIDSRVWEISETQEDWITQVHGHIRRIVECWKYTICCLISNMHNYKGIPQYDVFKWQDRGTVEWICSKRQVQYPERDTPDLYDNERSAAYKVQLVSDLSDYSPTSGLYHDLAFNLEGDAEESCACILRGSQLQDIKGFLCRALEWVVSNNLTQEVLETINGEAKLQFSIGPSFKALLRRDTDWDTIPNPQVVPGIPKMEGKRWTQMKKLPLLKEREGSPSPWKALLMGADSEFITCPPGTDQEAVSWIHSQSKIECIREARSTPASLITCLSSSLQSFAEGNPVRSRIHEDIIAFGINKKQEKKQSATSSASGEWQRAEYKVEEMSLPPWVEEEMILLRSDQEDNWIDLEKNAIYTEIDGVAEGLVDKFIEIVGRTKVASVIEKWQIAATRIFSQLHTDRSRITACPIITRDPSGNCQFWGMVLLGPHHVKRDTDNAPLLVAEVIGEDSELKYPKHSVYSLEIENKQYLLSLKVTSCSRNKLFTFSNIRRVLIQPASIYSQVVLSRAAENNTLNLEVNPEIQLYIEGAQRGMTLYQWIRTILCLEFLMAIYNNPQMEGFLANMRRLHMSRHAMMERRQVFLPFGSKPEDKVNECIINNPIVAYLAKGWNSMPNVYY</sequence>
<dbReference type="Gene3D" id="3.40.91.90">
    <property type="entry name" value="Influenza RNA-dependent RNA polymerase subunit PA, endonuclease domain"/>
    <property type="match status" value="1"/>
</dbReference>
<name>A0A7M1I6N1_9ORTO</name>